<proteinExistence type="predicted"/>
<dbReference type="RefSeq" id="WP_212994425.1">
    <property type="nucleotide sequence ID" value="NZ_BAABEA010000048.1"/>
</dbReference>
<dbReference type="SUPFAM" id="SSF49503">
    <property type="entry name" value="Cupredoxins"/>
    <property type="match status" value="1"/>
</dbReference>
<gene>
    <name evidence="2" type="ORF">Aau02nite_86370</name>
</gene>
<name>A0A919VWJ6_9ACTN</name>
<dbReference type="AlphaFoldDB" id="A0A919VWJ6"/>
<dbReference type="InterPro" id="IPR008972">
    <property type="entry name" value="Cupredoxin"/>
</dbReference>
<evidence type="ECO:0000256" key="1">
    <source>
        <dbReference type="SAM" id="SignalP"/>
    </source>
</evidence>
<dbReference type="Gene3D" id="2.60.40.420">
    <property type="entry name" value="Cupredoxins - blue copper proteins"/>
    <property type="match status" value="1"/>
</dbReference>
<feature type="chain" id="PRO_5036858313" description="Lipoprotein" evidence="1">
    <location>
        <begin position="23"/>
        <end position="121"/>
    </location>
</feature>
<evidence type="ECO:0000313" key="2">
    <source>
        <dbReference type="EMBL" id="GIM79556.1"/>
    </source>
</evidence>
<accession>A0A919VWJ6</accession>
<dbReference type="PROSITE" id="PS51257">
    <property type="entry name" value="PROKAR_LIPOPROTEIN"/>
    <property type="match status" value="1"/>
</dbReference>
<keyword evidence="1" id="KW-0732">Signal</keyword>
<dbReference type="PROSITE" id="PS00430">
    <property type="entry name" value="TONB_DEPENDENT_REC_1"/>
    <property type="match status" value="1"/>
</dbReference>
<sequence>MKRLIAVALAGALLAGCSSSPAAQSTASGCVSAAPDTVVVTAAVRDGRADPAPHRVKVPLDSAVLLRVDADVEAEVHVHGYDLATVAKPGGAGCVSFVADRRGLFDVEAHPESLLVQLEVR</sequence>
<comment type="caution">
    <text evidence="2">The sequence shown here is derived from an EMBL/GenBank/DDBJ whole genome shotgun (WGS) entry which is preliminary data.</text>
</comment>
<dbReference type="EMBL" id="BOQL01000082">
    <property type="protein sequence ID" value="GIM79556.1"/>
    <property type="molecule type" value="Genomic_DNA"/>
</dbReference>
<dbReference type="InterPro" id="IPR010916">
    <property type="entry name" value="TonB_box_CS"/>
</dbReference>
<evidence type="ECO:0008006" key="4">
    <source>
        <dbReference type="Google" id="ProtNLM"/>
    </source>
</evidence>
<feature type="signal peptide" evidence="1">
    <location>
        <begin position="1"/>
        <end position="22"/>
    </location>
</feature>
<evidence type="ECO:0000313" key="3">
    <source>
        <dbReference type="Proteomes" id="UP000681340"/>
    </source>
</evidence>
<protein>
    <recommendedName>
        <fullName evidence="4">Lipoprotein</fullName>
    </recommendedName>
</protein>
<organism evidence="2 3">
    <name type="scientific">Actinoplanes auranticolor</name>
    <dbReference type="NCBI Taxonomy" id="47988"/>
    <lineage>
        <taxon>Bacteria</taxon>
        <taxon>Bacillati</taxon>
        <taxon>Actinomycetota</taxon>
        <taxon>Actinomycetes</taxon>
        <taxon>Micromonosporales</taxon>
        <taxon>Micromonosporaceae</taxon>
        <taxon>Actinoplanes</taxon>
    </lineage>
</organism>
<dbReference type="Proteomes" id="UP000681340">
    <property type="component" value="Unassembled WGS sequence"/>
</dbReference>
<reference evidence="2" key="1">
    <citation type="submission" date="2021-03" db="EMBL/GenBank/DDBJ databases">
        <title>Whole genome shotgun sequence of Actinoplanes auranticolor NBRC 12245.</title>
        <authorList>
            <person name="Komaki H."/>
            <person name="Tamura T."/>
        </authorList>
    </citation>
    <scope>NUCLEOTIDE SEQUENCE</scope>
    <source>
        <strain evidence="2">NBRC 12245</strain>
    </source>
</reference>
<keyword evidence="3" id="KW-1185">Reference proteome</keyword>